<dbReference type="Proteomes" id="UP000515121">
    <property type="component" value="Unplaced"/>
</dbReference>
<keyword evidence="1" id="KW-0611">Plant defense</keyword>
<evidence type="ECO:0000313" key="4">
    <source>
        <dbReference type="Proteomes" id="UP000515121"/>
    </source>
</evidence>
<accession>A0A6P5WP93</accession>
<dbReference type="PANTHER" id="PTHR33463:SF190">
    <property type="entry name" value="DISEASE RESISTANCE PROTEIN RPS2-LIKE"/>
    <property type="match status" value="1"/>
</dbReference>
<dbReference type="KEGG" id="dzi:111276151"/>
<dbReference type="InterPro" id="IPR027417">
    <property type="entry name" value="P-loop_NTPase"/>
</dbReference>
<dbReference type="InterPro" id="IPR002182">
    <property type="entry name" value="NB-ARC"/>
</dbReference>
<dbReference type="AlphaFoldDB" id="A0A6P5WP93"/>
<dbReference type="PANTHER" id="PTHR33463">
    <property type="entry name" value="NB-ARC DOMAIN-CONTAINING PROTEIN-RELATED"/>
    <property type="match status" value="1"/>
</dbReference>
<proteinExistence type="predicted"/>
<protein>
    <submittedName>
        <fullName evidence="5">Probable disease resistance protein At5g63020</fullName>
    </submittedName>
</protein>
<evidence type="ECO:0000256" key="1">
    <source>
        <dbReference type="ARBA" id="ARBA00022821"/>
    </source>
</evidence>
<keyword evidence="2" id="KW-0175">Coiled coil</keyword>
<gene>
    <name evidence="5" type="primary">LOC111276151</name>
</gene>
<dbReference type="Pfam" id="PF00931">
    <property type="entry name" value="NB-ARC"/>
    <property type="match status" value="1"/>
</dbReference>
<dbReference type="InterPro" id="IPR050905">
    <property type="entry name" value="Plant_NBS-LRR"/>
</dbReference>
<reference evidence="5" key="1">
    <citation type="submission" date="2025-08" db="UniProtKB">
        <authorList>
            <consortium name="RefSeq"/>
        </authorList>
    </citation>
    <scope>IDENTIFICATION</scope>
    <source>
        <tissue evidence="5">Fruit stalk</tissue>
    </source>
</reference>
<dbReference type="PRINTS" id="PR00364">
    <property type="entry name" value="DISEASERSIST"/>
</dbReference>
<feature type="coiled-coil region" evidence="2">
    <location>
        <begin position="25"/>
        <end position="87"/>
    </location>
</feature>
<dbReference type="SUPFAM" id="SSF52540">
    <property type="entry name" value="P-loop containing nucleoside triphosphate hydrolases"/>
    <property type="match status" value="1"/>
</dbReference>
<sequence>MEFLGPIFQVIRCFGGSTCKYIDQHRQLEENVNDLRRKVDELNIRKQDLELRKEAEIRCRKVVKKEVEKQFEEVERINTEMERFEKKFHAVSYLLRGRLAKSVCRKIEEVKEIHQQSSFPEGVAVDGPPSPGMTLPTPKLEGEIDVKEQIWEYLMGDEVGVIGVYGMGGIGKTANMKHINNQLLEEARFDKVIWVIVSKDLNIFKIQDIANSMKQSLPTNELKRATTLKDTLEGKRYVLILDDV</sequence>
<keyword evidence="4" id="KW-1185">Reference proteome</keyword>
<dbReference type="GeneID" id="111276151"/>
<dbReference type="Gene3D" id="3.40.50.300">
    <property type="entry name" value="P-loop containing nucleotide triphosphate hydrolases"/>
    <property type="match status" value="1"/>
</dbReference>
<dbReference type="RefSeq" id="XP_022717688.1">
    <property type="nucleotide sequence ID" value="XM_022861953.1"/>
</dbReference>
<feature type="domain" description="NB-ARC" evidence="3">
    <location>
        <begin position="146"/>
        <end position="244"/>
    </location>
</feature>
<dbReference type="OrthoDB" id="986436at2759"/>
<name>A0A6P5WP93_DURZI</name>
<evidence type="ECO:0000256" key="2">
    <source>
        <dbReference type="SAM" id="Coils"/>
    </source>
</evidence>
<evidence type="ECO:0000313" key="5">
    <source>
        <dbReference type="RefSeq" id="XP_022717688.1"/>
    </source>
</evidence>
<evidence type="ECO:0000259" key="3">
    <source>
        <dbReference type="Pfam" id="PF00931"/>
    </source>
</evidence>
<dbReference type="GO" id="GO:0043531">
    <property type="term" value="F:ADP binding"/>
    <property type="evidence" value="ECO:0007669"/>
    <property type="project" value="InterPro"/>
</dbReference>
<organism evidence="4 5">
    <name type="scientific">Durio zibethinus</name>
    <name type="common">Durian</name>
    <dbReference type="NCBI Taxonomy" id="66656"/>
    <lineage>
        <taxon>Eukaryota</taxon>
        <taxon>Viridiplantae</taxon>
        <taxon>Streptophyta</taxon>
        <taxon>Embryophyta</taxon>
        <taxon>Tracheophyta</taxon>
        <taxon>Spermatophyta</taxon>
        <taxon>Magnoliopsida</taxon>
        <taxon>eudicotyledons</taxon>
        <taxon>Gunneridae</taxon>
        <taxon>Pentapetalae</taxon>
        <taxon>rosids</taxon>
        <taxon>malvids</taxon>
        <taxon>Malvales</taxon>
        <taxon>Malvaceae</taxon>
        <taxon>Helicteroideae</taxon>
        <taxon>Durio</taxon>
    </lineage>
</organism>